<gene>
    <name evidence="1" type="ORF">F4162_01610</name>
</gene>
<name>A0A6B1F324_9SYNE</name>
<dbReference type="AlphaFoldDB" id="A0A6B1F324"/>
<sequence>MDTVQEPFANFGEYLDATIGQHNSLDADLRRTVVTWDGVRLVHERFEGQGLHGDFVATCLSGNHLTCVGHDDNAAAIRPHQPPVLVGVYGAAKCNGGTCPGFDLPDVAPR</sequence>
<proteinExistence type="predicted"/>
<reference evidence="1" key="1">
    <citation type="submission" date="2019-09" db="EMBL/GenBank/DDBJ databases">
        <title>Characterisation of the sponge microbiome using genome-centric metagenomics.</title>
        <authorList>
            <person name="Engelberts J.P."/>
            <person name="Robbins S.J."/>
            <person name="De Goeij J.M."/>
            <person name="Aranda M."/>
            <person name="Bell S.C."/>
            <person name="Webster N.S."/>
        </authorList>
    </citation>
    <scope>NUCLEOTIDE SEQUENCE</scope>
    <source>
        <strain evidence="1">SB0676_bin_10</strain>
    </source>
</reference>
<dbReference type="EMBL" id="VYDO01000062">
    <property type="protein sequence ID" value="MYG37720.1"/>
    <property type="molecule type" value="Genomic_DNA"/>
</dbReference>
<evidence type="ECO:0000313" key="1">
    <source>
        <dbReference type="EMBL" id="MYG37720.1"/>
    </source>
</evidence>
<organism evidence="1">
    <name type="scientific">Synechococcus sp. SB0676_bin_10</name>
    <dbReference type="NCBI Taxonomy" id="2604869"/>
    <lineage>
        <taxon>Bacteria</taxon>
        <taxon>Bacillati</taxon>
        <taxon>Cyanobacteriota</taxon>
        <taxon>Cyanophyceae</taxon>
        <taxon>Synechococcales</taxon>
        <taxon>Synechococcaceae</taxon>
        <taxon>Synechococcus</taxon>
    </lineage>
</organism>
<accession>A0A6B1F324</accession>
<protein>
    <submittedName>
        <fullName evidence="1">Uncharacterized protein</fullName>
    </submittedName>
</protein>
<comment type="caution">
    <text evidence="1">The sequence shown here is derived from an EMBL/GenBank/DDBJ whole genome shotgun (WGS) entry which is preliminary data.</text>
</comment>